<dbReference type="EMBL" id="FZOT01000001">
    <property type="protein sequence ID" value="SNS20601.1"/>
    <property type="molecule type" value="Genomic_DNA"/>
</dbReference>
<comment type="similarity">
    <text evidence="2">Belongs to the LolB family.</text>
</comment>
<gene>
    <name evidence="14" type="ORF">SAMN06265795_101514</name>
</gene>
<feature type="chain" id="PRO_5012760176" description="Outer-membrane lipoprotein LolB" evidence="13">
    <location>
        <begin position="35"/>
        <end position="213"/>
    </location>
</feature>
<dbReference type="Proteomes" id="UP000198284">
    <property type="component" value="Unassembled WGS sequence"/>
</dbReference>
<evidence type="ECO:0000256" key="4">
    <source>
        <dbReference type="ARBA" id="ARBA00016202"/>
    </source>
</evidence>
<evidence type="ECO:0000256" key="11">
    <source>
        <dbReference type="ARBA" id="ARBA00023237"/>
    </source>
</evidence>
<keyword evidence="7" id="KW-0653">Protein transport</keyword>
<evidence type="ECO:0000256" key="1">
    <source>
        <dbReference type="ARBA" id="ARBA00004459"/>
    </source>
</evidence>
<reference evidence="14 15" key="1">
    <citation type="submission" date="2017-06" db="EMBL/GenBank/DDBJ databases">
        <authorList>
            <person name="Kim H.J."/>
            <person name="Triplett B.A."/>
        </authorList>
    </citation>
    <scope>NUCLEOTIDE SEQUENCE [LARGE SCALE GENOMIC DNA]</scope>
    <source>
        <strain evidence="14 15">U15</strain>
    </source>
</reference>
<evidence type="ECO:0000256" key="12">
    <source>
        <dbReference type="ARBA" id="ARBA00023288"/>
    </source>
</evidence>
<keyword evidence="9" id="KW-0564">Palmitate</keyword>
<accession>A0A239CLP0</accession>
<organism evidence="14 15">
    <name type="scientific">Noviherbaspirillum humi</name>
    <dbReference type="NCBI Taxonomy" id="1688639"/>
    <lineage>
        <taxon>Bacteria</taxon>
        <taxon>Pseudomonadati</taxon>
        <taxon>Pseudomonadota</taxon>
        <taxon>Betaproteobacteria</taxon>
        <taxon>Burkholderiales</taxon>
        <taxon>Oxalobacteraceae</taxon>
        <taxon>Noviherbaspirillum</taxon>
    </lineage>
</organism>
<dbReference type="SUPFAM" id="SSF89392">
    <property type="entry name" value="Prokaryotic lipoproteins and lipoprotein localization factors"/>
    <property type="match status" value="1"/>
</dbReference>
<dbReference type="InterPro" id="IPR004565">
    <property type="entry name" value="OM_lipoprot_LolB"/>
</dbReference>
<protein>
    <recommendedName>
        <fullName evidence="4">Outer-membrane lipoprotein LolB</fullName>
    </recommendedName>
</protein>
<dbReference type="GO" id="GO:0015031">
    <property type="term" value="P:protein transport"/>
    <property type="evidence" value="ECO:0007669"/>
    <property type="project" value="UniProtKB-KW"/>
</dbReference>
<evidence type="ECO:0000256" key="9">
    <source>
        <dbReference type="ARBA" id="ARBA00023139"/>
    </source>
</evidence>
<dbReference type="PROSITE" id="PS51257">
    <property type="entry name" value="PROKAR_LIPOPROTEIN"/>
    <property type="match status" value="1"/>
</dbReference>
<evidence type="ECO:0000256" key="8">
    <source>
        <dbReference type="ARBA" id="ARBA00023136"/>
    </source>
</evidence>
<keyword evidence="8" id="KW-0472">Membrane</keyword>
<evidence type="ECO:0000313" key="15">
    <source>
        <dbReference type="Proteomes" id="UP000198284"/>
    </source>
</evidence>
<comment type="subcellular location">
    <subcellularLocation>
        <location evidence="1">Cell outer membrane</location>
        <topology evidence="1">Lipid-anchor</topology>
    </subcellularLocation>
</comment>
<evidence type="ECO:0000256" key="3">
    <source>
        <dbReference type="ARBA" id="ARBA00011245"/>
    </source>
</evidence>
<name>A0A239CLP0_9BURK</name>
<dbReference type="Gene3D" id="2.50.20.10">
    <property type="entry name" value="Lipoprotein localisation LolA/LolB/LppX"/>
    <property type="match status" value="1"/>
</dbReference>
<dbReference type="GO" id="GO:0009279">
    <property type="term" value="C:cell outer membrane"/>
    <property type="evidence" value="ECO:0007669"/>
    <property type="project" value="UniProtKB-SubCell"/>
</dbReference>
<dbReference type="RefSeq" id="WP_245844675.1">
    <property type="nucleotide sequence ID" value="NZ_FZOT01000001.1"/>
</dbReference>
<dbReference type="InterPro" id="IPR029046">
    <property type="entry name" value="LolA/LolB/LppX"/>
</dbReference>
<dbReference type="Pfam" id="PF03550">
    <property type="entry name" value="LolB"/>
    <property type="match status" value="1"/>
</dbReference>
<evidence type="ECO:0000313" key="14">
    <source>
        <dbReference type="EMBL" id="SNS20601.1"/>
    </source>
</evidence>
<evidence type="ECO:0000256" key="10">
    <source>
        <dbReference type="ARBA" id="ARBA00023186"/>
    </source>
</evidence>
<keyword evidence="12 14" id="KW-0449">Lipoprotein</keyword>
<keyword evidence="10" id="KW-0143">Chaperone</keyword>
<keyword evidence="5" id="KW-0813">Transport</keyword>
<dbReference type="AlphaFoldDB" id="A0A239CLP0"/>
<evidence type="ECO:0000256" key="6">
    <source>
        <dbReference type="ARBA" id="ARBA00022729"/>
    </source>
</evidence>
<evidence type="ECO:0000256" key="2">
    <source>
        <dbReference type="ARBA" id="ARBA00009696"/>
    </source>
</evidence>
<keyword evidence="15" id="KW-1185">Reference proteome</keyword>
<feature type="signal peptide" evidence="13">
    <location>
        <begin position="1"/>
        <end position="34"/>
    </location>
</feature>
<evidence type="ECO:0000256" key="7">
    <source>
        <dbReference type="ARBA" id="ARBA00022927"/>
    </source>
</evidence>
<keyword evidence="6 13" id="KW-0732">Signal</keyword>
<keyword evidence="11" id="KW-0998">Cell outer membrane</keyword>
<evidence type="ECO:0000256" key="13">
    <source>
        <dbReference type="SAM" id="SignalP"/>
    </source>
</evidence>
<proteinExistence type="inferred from homology"/>
<comment type="subunit">
    <text evidence="3">Monomer.</text>
</comment>
<evidence type="ECO:0000256" key="5">
    <source>
        <dbReference type="ARBA" id="ARBA00022448"/>
    </source>
</evidence>
<sequence length="213" mass="22717">MMPFRGSCRAARGGLALLLSFSLAGCAGLLPSQAAPDSEAAIQAAGRPYLDTLKVNGRLSVRYQANGKDESLSGGFLWSQAPRQTQVTLLSPLGQTVALIEASPDGATFQQSGQPPRSAGDVDSLVAQTLGWPLPVSGLRDWLQGFATDQQGRRFIATPARQEVTTADGWRLLYASWSDASDGQPPRPRRIDAQRATVEAGEVALRIVIDGWQ</sequence>
<dbReference type="CDD" id="cd16326">
    <property type="entry name" value="LolB"/>
    <property type="match status" value="1"/>
</dbReference>